<dbReference type="InterPro" id="IPR005019">
    <property type="entry name" value="Adenine_glyco"/>
</dbReference>
<keyword evidence="3" id="KW-1185">Reference proteome</keyword>
<dbReference type="PANTHER" id="PTHR30037">
    <property type="entry name" value="DNA-3-METHYLADENINE GLYCOSYLASE 1"/>
    <property type="match status" value="1"/>
</dbReference>
<dbReference type="InterPro" id="IPR011257">
    <property type="entry name" value="DNA_glycosylase"/>
</dbReference>
<reference evidence="2 3" key="1">
    <citation type="submission" date="2020-03" db="EMBL/GenBank/DDBJ databases">
        <title>Propioniciclava sp. nov., isolated from Hydrophilus acuminatus.</title>
        <authorList>
            <person name="Hyun D.-W."/>
            <person name="Bae J.-W."/>
        </authorList>
    </citation>
    <scope>NUCLEOTIDE SEQUENCE [LARGE SCALE GENOMIC DNA]</scope>
    <source>
        <strain evidence="2 3">HDW11</strain>
    </source>
</reference>
<dbReference type="AlphaFoldDB" id="A0A6G7Y4S8"/>
<dbReference type="Gene3D" id="1.10.340.30">
    <property type="entry name" value="Hypothetical protein, domain 2"/>
    <property type="match status" value="1"/>
</dbReference>
<proteinExistence type="predicted"/>
<dbReference type="Pfam" id="PF03352">
    <property type="entry name" value="Adenine_glyco"/>
    <property type="match status" value="1"/>
</dbReference>
<dbReference type="InterPro" id="IPR052891">
    <property type="entry name" value="DNA-3mA_glycosylase"/>
</dbReference>
<dbReference type="KEGG" id="prv:G7070_04290"/>
<dbReference type="PANTHER" id="PTHR30037:SF4">
    <property type="entry name" value="DNA-3-METHYLADENINE GLYCOSYLASE I"/>
    <property type="match status" value="1"/>
</dbReference>
<keyword evidence="1" id="KW-0812">Transmembrane</keyword>
<evidence type="ECO:0000313" key="2">
    <source>
        <dbReference type="EMBL" id="QIK71631.1"/>
    </source>
</evidence>
<gene>
    <name evidence="2" type="ORF">G7070_04290</name>
</gene>
<dbReference type="SUPFAM" id="SSF48150">
    <property type="entry name" value="DNA-glycosylase"/>
    <property type="match status" value="1"/>
</dbReference>
<sequence>MERPAWALSSPLMQEYYDTEWGLPVRDTRGVYERITLEGFQSGLSWATVLRKRPAFRAAFDGFDPDAVARYGDAEVERLLADAGIVRNRRKIEAAITNARATVALTERGEDLAELVWSFRPDDPTAGTDLTHSPESLACSKELKRRGFVFVGPVTMFALMQAIGILEHRL</sequence>
<dbReference type="GO" id="GO:0006284">
    <property type="term" value="P:base-excision repair"/>
    <property type="evidence" value="ECO:0007669"/>
    <property type="project" value="InterPro"/>
</dbReference>
<keyword evidence="1" id="KW-1133">Transmembrane helix</keyword>
<dbReference type="RefSeq" id="WP_166232223.1">
    <property type="nucleotide sequence ID" value="NZ_CP049865.1"/>
</dbReference>
<protein>
    <submittedName>
        <fullName evidence="2">DNA-3-methyladenine glycosylase I</fullName>
    </submittedName>
</protein>
<accession>A0A6G7Y4S8</accession>
<dbReference type="Proteomes" id="UP000501058">
    <property type="component" value="Chromosome"/>
</dbReference>
<dbReference type="EMBL" id="CP049865">
    <property type="protein sequence ID" value="QIK71631.1"/>
    <property type="molecule type" value="Genomic_DNA"/>
</dbReference>
<name>A0A6G7Y4S8_9ACTN</name>
<organism evidence="2 3">
    <name type="scientific">Propioniciclava coleopterorum</name>
    <dbReference type="NCBI Taxonomy" id="2714937"/>
    <lineage>
        <taxon>Bacteria</taxon>
        <taxon>Bacillati</taxon>
        <taxon>Actinomycetota</taxon>
        <taxon>Actinomycetes</taxon>
        <taxon>Propionibacteriales</taxon>
        <taxon>Propionibacteriaceae</taxon>
        <taxon>Propioniciclava</taxon>
    </lineage>
</organism>
<dbReference type="GO" id="GO:0008725">
    <property type="term" value="F:DNA-3-methyladenine glycosylase activity"/>
    <property type="evidence" value="ECO:0007669"/>
    <property type="project" value="InterPro"/>
</dbReference>
<evidence type="ECO:0000256" key="1">
    <source>
        <dbReference type="SAM" id="Phobius"/>
    </source>
</evidence>
<evidence type="ECO:0000313" key="3">
    <source>
        <dbReference type="Proteomes" id="UP000501058"/>
    </source>
</evidence>
<keyword evidence="1" id="KW-0472">Membrane</keyword>
<feature type="transmembrane region" description="Helical" evidence="1">
    <location>
        <begin position="147"/>
        <end position="166"/>
    </location>
</feature>